<reference evidence="1 2" key="1">
    <citation type="journal article" date="2016" name="Mol. Biol. Evol.">
        <title>Comparative Genomics of Early-Diverging Mushroom-Forming Fungi Provides Insights into the Origins of Lignocellulose Decay Capabilities.</title>
        <authorList>
            <person name="Nagy L.G."/>
            <person name="Riley R."/>
            <person name="Tritt A."/>
            <person name="Adam C."/>
            <person name="Daum C."/>
            <person name="Floudas D."/>
            <person name="Sun H."/>
            <person name="Yadav J.S."/>
            <person name="Pangilinan J."/>
            <person name="Larsson K.H."/>
            <person name="Matsuura K."/>
            <person name="Barry K."/>
            <person name="Labutti K."/>
            <person name="Kuo R."/>
            <person name="Ohm R.A."/>
            <person name="Bhattacharya S.S."/>
            <person name="Shirouzu T."/>
            <person name="Yoshinaga Y."/>
            <person name="Martin F.M."/>
            <person name="Grigoriev I.V."/>
            <person name="Hibbett D.S."/>
        </authorList>
    </citation>
    <scope>NUCLEOTIDE SEQUENCE [LARGE SCALE GENOMIC DNA]</scope>
    <source>
        <strain evidence="1 2">HHB12029</strain>
    </source>
</reference>
<organism evidence="1 2">
    <name type="scientific">Exidia glandulosa HHB12029</name>
    <dbReference type="NCBI Taxonomy" id="1314781"/>
    <lineage>
        <taxon>Eukaryota</taxon>
        <taxon>Fungi</taxon>
        <taxon>Dikarya</taxon>
        <taxon>Basidiomycota</taxon>
        <taxon>Agaricomycotina</taxon>
        <taxon>Agaricomycetes</taxon>
        <taxon>Auriculariales</taxon>
        <taxon>Exidiaceae</taxon>
        <taxon>Exidia</taxon>
    </lineage>
</organism>
<dbReference type="EMBL" id="KV425883">
    <property type="protein sequence ID" value="KZW03466.1"/>
    <property type="molecule type" value="Genomic_DNA"/>
</dbReference>
<accession>A0A165QDV9</accession>
<dbReference type="STRING" id="1314781.A0A165QDV9"/>
<keyword evidence="2" id="KW-1185">Reference proteome</keyword>
<dbReference type="InterPro" id="IPR027417">
    <property type="entry name" value="P-loop_NTPase"/>
</dbReference>
<name>A0A165QDV9_EXIGL</name>
<evidence type="ECO:0008006" key="3">
    <source>
        <dbReference type="Google" id="ProtNLM"/>
    </source>
</evidence>
<dbReference type="SUPFAM" id="SSF52540">
    <property type="entry name" value="P-loop containing nucleoside triphosphate hydrolases"/>
    <property type="match status" value="1"/>
</dbReference>
<evidence type="ECO:0000313" key="2">
    <source>
        <dbReference type="Proteomes" id="UP000077266"/>
    </source>
</evidence>
<evidence type="ECO:0000313" key="1">
    <source>
        <dbReference type="EMBL" id="KZW03466.1"/>
    </source>
</evidence>
<feature type="non-terminal residue" evidence="1">
    <location>
        <position position="285"/>
    </location>
</feature>
<protein>
    <recommendedName>
        <fullName evidence="3">DNA helicase</fullName>
    </recommendedName>
</protein>
<gene>
    <name evidence="1" type="ORF">EXIGLDRAFT_600562</name>
</gene>
<proteinExistence type="predicted"/>
<dbReference type="Proteomes" id="UP000077266">
    <property type="component" value="Unassembled WGS sequence"/>
</dbReference>
<dbReference type="AlphaFoldDB" id="A0A165QDV9"/>
<dbReference type="OrthoDB" id="3247165at2759"/>
<sequence>MVFAGDFAQLPPVNKKRLYDTTIGLKGRTTSQQHDAIGKTAWHQVTRVVLLRQNMRQRHTSAEDDRLRQVLTNMRYKECTNSDIDFLHTLVVEHSSKDNALADWKFRHASVITGLNAHRDTINMLGCEKFARDMNEQLSIFHSVDSIGEGDDDYSAQKTPGRKRWITNIKQSTREMLWNLPHISSDNIPGILKICKGMPVIIKKNHATECGVTNGGEGVVIDWIDRPILDGKRALDVLFIRLTNGNLEVNIDGLPPNVVPICAESVNIECELPDDSHLTIKRQQV</sequence>
<dbReference type="InParanoid" id="A0A165QDV9"/>